<name>E1YLF0_9BACT</name>
<dbReference type="InterPro" id="IPR046653">
    <property type="entry name" value="DUF6765"/>
</dbReference>
<reference evidence="1" key="1">
    <citation type="journal article" date="2011" name="Environ. Microbiol.">
        <title>Genomic insights into the metabolic potential of the polycyclic aromatic hydrocarbon degrading sulfate-reducing Deltaproteobacterium N47.</title>
        <authorList>
            <person name="Bergmann F."/>
            <person name="Selesi D."/>
            <person name="Weinmaier T."/>
            <person name="Tischler P."/>
            <person name="Rattei T."/>
            <person name="Meckenstock R.U."/>
        </authorList>
    </citation>
    <scope>NUCLEOTIDE SEQUENCE</scope>
</reference>
<dbReference type="Pfam" id="PF20551">
    <property type="entry name" value="DUF6765"/>
    <property type="match status" value="1"/>
</dbReference>
<proteinExistence type="predicted"/>
<protein>
    <submittedName>
        <fullName evidence="1">Uncharacterized protein</fullName>
    </submittedName>
</protein>
<sequence>MDTEFHYYITGIIAKAAGFSQDEAKTIATAAEYVDENDVCLKISDPKGGDDYENYISQTMNILQPKRKLLRIYPVFHFVPGDPMDEKAARRDGKMHLLNTTPNNKIANNLIDEAFNASDDTRLYRIGIATHAYSDTWAHQNFVGWYDIFNNISLDIKPDVGHANAEHHPDWPAHRWEDVRLADDQVHNTERFLEAAEYIYMKYRAYNLKRNCIVSEDWSQLRIQLIEAIGSSFSGPRNYYREDRIRRYNDLAPWLGDFDESEWFKEAIDIRVKGFKDSQEGLLSMFTMFKDDLCWKQDADKEKTHWFRFQEAVKEHQGKAMPHLDEIFKKMGVNLHAL</sequence>
<accession>E1YLF0</accession>
<gene>
    <name evidence="1" type="ORF">N47_E44450</name>
</gene>
<dbReference type="AlphaFoldDB" id="E1YLF0"/>
<evidence type="ECO:0000313" key="1">
    <source>
        <dbReference type="EMBL" id="CBX30933.1"/>
    </source>
</evidence>
<organism evidence="1">
    <name type="scientific">uncultured Desulfobacterium sp</name>
    <dbReference type="NCBI Taxonomy" id="201089"/>
    <lineage>
        <taxon>Bacteria</taxon>
        <taxon>Pseudomonadati</taxon>
        <taxon>Thermodesulfobacteriota</taxon>
        <taxon>Desulfobacteria</taxon>
        <taxon>Desulfobacterales</taxon>
        <taxon>Desulfobacteriaceae</taxon>
        <taxon>Desulfobacterium</taxon>
        <taxon>environmental samples</taxon>
    </lineage>
</organism>
<dbReference type="EMBL" id="FR695877">
    <property type="protein sequence ID" value="CBX30933.1"/>
    <property type="molecule type" value="Genomic_DNA"/>
</dbReference>